<feature type="transmembrane region" description="Helical" evidence="2">
    <location>
        <begin position="755"/>
        <end position="776"/>
    </location>
</feature>
<dbReference type="Proteomes" id="UP000315995">
    <property type="component" value="Chromosome"/>
</dbReference>
<evidence type="ECO:0000313" key="4">
    <source>
        <dbReference type="EMBL" id="QDG52606.1"/>
    </source>
</evidence>
<keyword evidence="2" id="KW-1133">Transmembrane helix</keyword>
<dbReference type="SUPFAM" id="SSF53300">
    <property type="entry name" value="vWA-like"/>
    <property type="match status" value="1"/>
</dbReference>
<evidence type="ECO:0000259" key="3">
    <source>
        <dbReference type="PROSITE" id="PS50234"/>
    </source>
</evidence>
<evidence type="ECO:0000256" key="2">
    <source>
        <dbReference type="SAM" id="Phobius"/>
    </source>
</evidence>
<dbReference type="Gene3D" id="3.40.50.410">
    <property type="entry name" value="von Willebrand factor, type A domain"/>
    <property type="match status" value="1"/>
</dbReference>
<dbReference type="InterPro" id="IPR036465">
    <property type="entry name" value="vWFA_dom_sf"/>
</dbReference>
<reference evidence="4 5" key="1">
    <citation type="submission" date="2019-06" db="EMBL/GenBank/DDBJ databases">
        <title>Persicimonas caeni gen. nov., sp. nov., a predatory bacterium isolated from solar saltern.</title>
        <authorList>
            <person name="Wang S."/>
        </authorList>
    </citation>
    <scope>NUCLEOTIDE SEQUENCE [LARGE SCALE GENOMIC DNA]</scope>
    <source>
        <strain evidence="4 5">YN101</strain>
    </source>
</reference>
<keyword evidence="5" id="KW-1185">Reference proteome</keyword>
<feature type="domain" description="VWFA" evidence="3">
    <location>
        <begin position="69"/>
        <end position="259"/>
    </location>
</feature>
<keyword evidence="2" id="KW-0812">Transmembrane</keyword>
<keyword evidence="2" id="KW-0472">Membrane</keyword>
<feature type="compositionally biased region" description="Basic and acidic residues" evidence="1">
    <location>
        <begin position="432"/>
        <end position="445"/>
    </location>
</feature>
<evidence type="ECO:0000313" key="5">
    <source>
        <dbReference type="Proteomes" id="UP000315995"/>
    </source>
</evidence>
<sequence>MGAYPSGAETYKFAEGVLHRSSQSLAVNKGAIRSVVACLWLWVICALAPGVASAQSTNELSSAQARTAQYVFVIDDSGSMSRRVRGKAPADPDRLAVFAARSTLSMLDDVDEATVVRLNGPLEGEAVVPVAPLADNRAKLEKMLALDGSVAQYAGDQTPCKSALDAVKKALNDAYRPNVAQVVMFLTDGECTGGQPTVRGFLNGLESADDELFKFYLLRFEGRDYTRALQKLADRTGGMAIEASATDPSAILKPFARALSRSQGYESYLLTPSDRMLDAHRGARRVRLLAVAPDKGKDLDFKINPARKGETPQVLGDAKKGLHQFEDGRRYRYAAIDYRPGTVPVSVNVEGAGRDWKVVAVPEYRLFVEMDVRAGACSQKGEPIHYAEVGSNICAEVRLVNEKGEVVTADVAGRGTEALVRYTAAGGEGEGEGDRKPRELPANRQGDEARFVIERANLEKGDHIFRPMVRLSVPGQQGASVTIKGAAETLQVSSMTIEATPARVDFDTLVPGAEKFKDIKVGGNFPAARARLVVQNREDVPDCVKFALGGKGEGEEQKITPGQSYQLGVDVDPYCGASSFTRDIQTAVRIEFDQSGQLLSVPTLVIPVHFASVSEISVPKALSTTLDAGDSATLDLELDGNFKKDATFNALVPPPDERERWPSNADHLELRFLDGDGEPILNEDDEPAQKHGVSFAPGSKKDPLRIEVASDSCCSGGTYRTEIALVPTSGTKDPIRVPVEITVNEASVWSCWGPAILWALLALLLLLLVLYVYNMFNNSSFLKKKQLINRLKLLEWGPTGMPSASTDGPRQIKEFVNKKFTFANRAKAWFAANPLKLGLPNGYKYDETVRLVLNTDQPRLSSLKVLDKPGHYDRLVEDPRVNGHVYISKNQGFYGVPDLDGYFGSLRHQSYISPPTGELEVVNLSGAKLVLEDDRDRMQGNVAGWEIGY</sequence>
<name>A0A4Y6PWA9_PERCE</name>
<dbReference type="AlphaFoldDB" id="A0A4Y6PWA9"/>
<proteinExistence type="predicted"/>
<dbReference type="OrthoDB" id="5482058at2"/>
<dbReference type="InterPro" id="IPR002035">
    <property type="entry name" value="VWF_A"/>
</dbReference>
<accession>A0A4Y6PWA9</accession>
<protein>
    <submittedName>
        <fullName evidence="4">VWA domain-containing protein</fullName>
    </submittedName>
</protein>
<accession>A0A5B8Y971</accession>
<organism evidence="4 5">
    <name type="scientific">Persicimonas caeni</name>
    <dbReference type="NCBI Taxonomy" id="2292766"/>
    <lineage>
        <taxon>Bacteria</taxon>
        <taxon>Deltaproteobacteria</taxon>
        <taxon>Bradymonadales</taxon>
        <taxon>Bradymonadaceae</taxon>
        <taxon>Persicimonas</taxon>
    </lineage>
</organism>
<dbReference type="CDD" id="cd00198">
    <property type="entry name" value="vWFA"/>
    <property type="match status" value="1"/>
</dbReference>
<dbReference type="EMBL" id="CP041186">
    <property type="protein sequence ID" value="QDG52606.1"/>
    <property type="molecule type" value="Genomic_DNA"/>
</dbReference>
<dbReference type="PROSITE" id="PS50234">
    <property type="entry name" value="VWFA"/>
    <property type="match status" value="1"/>
</dbReference>
<evidence type="ECO:0000256" key="1">
    <source>
        <dbReference type="SAM" id="MobiDB-lite"/>
    </source>
</evidence>
<dbReference type="Pfam" id="PF00092">
    <property type="entry name" value="VWA"/>
    <property type="match status" value="1"/>
</dbReference>
<gene>
    <name evidence="4" type="ORF">FIV42_18245</name>
</gene>
<feature type="region of interest" description="Disordered" evidence="1">
    <location>
        <begin position="425"/>
        <end position="445"/>
    </location>
</feature>